<evidence type="ECO:0000256" key="1">
    <source>
        <dbReference type="ARBA" id="ARBA00002324"/>
    </source>
</evidence>
<evidence type="ECO:0000256" key="3">
    <source>
        <dbReference type="ARBA" id="ARBA00012389"/>
    </source>
</evidence>
<dbReference type="SUPFAM" id="SSF52374">
    <property type="entry name" value="Nucleotidylyl transferase"/>
    <property type="match status" value="1"/>
</dbReference>
<sequence>MQKKVVVQNLYKELTDRLTDRPFLKSMKLSKKAMLEFLQADDWKENISQVLQHDIVSCKEVLLVCEKTLNMLAVPPKTGWLTYIYHSIASRMFPENPGTKIIPACEPGRLFYLEVLSTFLNYEKRNISFSPFLHIEFLKEEELKNAAVGTEYQRLMRIFREDYFYEFMRIGTEITRHKTLAHISGVHYISMHVAKQLHLAEVPIDLALVSGAAVGHDIGKYGCKPSEAKRIPYLHYFYTDRYFKKRNMPVIGHIATNHSTWDLELENLSVESLVLIYADFRVKSKKDKEGKEVVHFFSLDDSFDVILSKLDNVDEAKKDRYMRVYAKLKDFEDYMENLGINTDLTSLQMKIPDKKEASLLRAREVVQTLKHLAIENNIALMHKLNSETAFANILEAARSEKNWKNIRAYINIFEEYFTYMTQKQKIMTLNFLYELLMHREGDIRRQAADLIGNIIVHYDVEYRKEIPEGVTMELDEVTSLDLWRKYLEAIILPDHKVTDQHKRWIGYALKLVVGSVFERCKKEDNCHYLNELLSYYDDEVRDESTSFILLDSMLVLPLPLCGQEDITRLLSFVQRLADKDSPEVQIAVLRFLQYISENLDDKSCCIPAAEAILSRIRDDSSVAIAYLKYSIGEHLNLRNEAERKREESRFSESEVISDIFLENLKVATPWVIKSVNIELLLDQIAKGRNTQVLHVATHLSNLIKVSSTVAVRHSAGKALLSIAPGLSLDQINEVVIELTKGLEIGEYEFSKYIPEYLGVLALYLHPNELDESIYDLKKLLESNNDRVCSVTLHTLGVLIQHYPVYRERFQETYQIYEERRQQILGMILKGFSNYHDAISQEAFLVIGKYIFGSRHLTLHDKYEVFQHIYKKMLTLFADQKVTQLSFYNRAASLNHIYRFIADYTFHFGEISVNEPEKVAFFPGTFDPFALSHKGIVKAIKELGFEVYLALDEFSWSKKTQPRMIRRKIINMSVAGEDDVYLFPDDIPVNIANPADLRLLKSIFTNREIYIVVGSDVVREASSYLSEPEEDSIHHFNHLVFKRASLAEDGDSDQEERWNDEKTEAYGNITGEIIELSLPVYLEDISSTRIRENIDYNRDISNLIDPLAQNYIYDNSLYLREPQYKHTMDGNKIYFEIIKKFDKSLIDELSETLFKNRPNKNQIREYLQRDNTSGVILREAGKNHKVAGIATFHQTGMSELYHEFGNIEIASYVRRKASGNLVVLSGMLISSETSVKNPEQLTLAETLAYCLKNDFTYAIYHDRLGTLNEKAVLRLKRQGFFRVRGSSDLDPIFAVDMKSPITVFQDIETIIKEPFHQCERVRKVVEESHERFQLALTKLYPGNLILSFDAEVMHHRIAELITTENQVPAEPQKIRILGRYMCVPFGKILRGMAVPNTVTKSLHTEKIFEPEIDGFQIREFPYYSPLENQIKTIKSFRRPVLLVDDLLHKGYRMKELDPLLKKEEVDVHKIIVGILSGRGKDLMTIQGREVECVYFIPNLLAWFDESSMYPFIGGDGIRRKENVNTSLISSVNLILPYAAPNFLADAPKAAFYHYSMTCLENAKAILSVLEEEYQSIFERNLTLNRLSEAIVSPRCPDKGVYMSYDQNLPPSIYLANDIEKLKRLRNIIL</sequence>
<comment type="pathway">
    <text evidence="2">Cofactor biosynthesis; NAD(+) biosynthesis; deamido-NAD(+) from nicotinate D-ribonucleotide: step 1/1.</text>
</comment>
<feature type="domain" description="Cytidyltransferase-like" evidence="11">
    <location>
        <begin position="920"/>
        <end position="1091"/>
    </location>
</feature>
<evidence type="ECO:0000256" key="5">
    <source>
        <dbReference type="ARBA" id="ARBA00022679"/>
    </source>
</evidence>
<keyword evidence="7" id="KW-0547">Nucleotide-binding</keyword>
<dbReference type="EMBL" id="JAGSND010000009">
    <property type="protein sequence ID" value="MBR0598904.1"/>
    <property type="molecule type" value="Genomic_DNA"/>
</dbReference>
<dbReference type="GO" id="GO:0009435">
    <property type="term" value="P:NAD+ biosynthetic process"/>
    <property type="evidence" value="ECO:0007669"/>
    <property type="project" value="InterPro"/>
</dbReference>
<evidence type="ECO:0000256" key="10">
    <source>
        <dbReference type="ARBA" id="ARBA00048721"/>
    </source>
</evidence>
<comment type="catalytic activity">
    <reaction evidence="10">
        <text>nicotinate beta-D-ribonucleotide + ATP + H(+) = deamido-NAD(+) + diphosphate</text>
        <dbReference type="Rhea" id="RHEA:22860"/>
        <dbReference type="ChEBI" id="CHEBI:15378"/>
        <dbReference type="ChEBI" id="CHEBI:30616"/>
        <dbReference type="ChEBI" id="CHEBI:33019"/>
        <dbReference type="ChEBI" id="CHEBI:57502"/>
        <dbReference type="ChEBI" id="CHEBI:58437"/>
        <dbReference type="EC" id="2.7.7.18"/>
    </reaction>
</comment>
<keyword evidence="8" id="KW-0067">ATP-binding</keyword>
<dbReference type="Gene3D" id="1.25.10.10">
    <property type="entry name" value="Leucine-rich Repeat Variant"/>
    <property type="match status" value="2"/>
</dbReference>
<keyword evidence="9" id="KW-0520">NAD</keyword>
<evidence type="ECO:0000256" key="6">
    <source>
        <dbReference type="ARBA" id="ARBA00022695"/>
    </source>
</evidence>
<dbReference type="RefSeq" id="WP_227019029.1">
    <property type="nucleotide sequence ID" value="NZ_JAGSND010000009.1"/>
</dbReference>
<gene>
    <name evidence="12" type="ORF">KCX82_13515</name>
</gene>
<keyword evidence="4" id="KW-0662">Pyridine nucleotide biosynthesis</keyword>
<reference evidence="12" key="1">
    <citation type="submission" date="2021-04" db="EMBL/GenBank/DDBJ databases">
        <title>Sinoanaerobacter chloroacetimidivorans sp. nov., an obligate anaerobic bacterium isolated from anaerobic sludge.</title>
        <authorList>
            <person name="Bao Y."/>
        </authorList>
    </citation>
    <scope>NUCLEOTIDE SEQUENCE</scope>
    <source>
        <strain evidence="12">BAD-6</strain>
    </source>
</reference>
<keyword evidence="5" id="KW-0808">Transferase</keyword>
<dbReference type="InterPro" id="IPR016024">
    <property type="entry name" value="ARM-type_fold"/>
</dbReference>
<dbReference type="Gene3D" id="3.40.50.620">
    <property type="entry name" value="HUPs"/>
    <property type="match status" value="1"/>
</dbReference>
<dbReference type="PANTHER" id="PTHR39321:SF3">
    <property type="entry name" value="PHOSPHOPANTETHEINE ADENYLYLTRANSFERASE"/>
    <property type="match status" value="1"/>
</dbReference>
<dbReference type="InterPro" id="IPR004821">
    <property type="entry name" value="Cyt_trans-like"/>
</dbReference>
<accession>A0A8J7W155</accession>
<evidence type="ECO:0000256" key="2">
    <source>
        <dbReference type="ARBA" id="ARBA00005019"/>
    </source>
</evidence>
<dbReference type="InterPro" id="IPR005248">
    <property type="entry name" value="NadD/NMNAT"/>
</dbReference>
<dbReference type="GO" id="GO:0005524">
    <property type="term" value="F:ATP binding"/>
    <property type="evidence" value="ECO:0007669"/>
    <property type="project" value="UniProtKB-KW"/>
</dbReference>
<evidence type="ECO:0000256" key="7">
    <source>
        <dbReference type="ARBA" id="ARBA00022741"/>
    </source>
</evidence>
<dbReference type="Proteomes" id="UP000675664">
    <property type="component" value="Unassembled WGS sequence"/>
</dbReference>
<evidence type="ECO:0000313" key="12">
    <source>
        <dbReference type="EMBL" id="MBR0598904.1"/>
    </source>
</evidence>
<dbReference type="InterPro" id="IPR011989">
    <property type="entry name" value="ARM-like"/>
</dbReference>
<dbReference type="InterPro" id="IPR014729">
    <property type="entry name" value="Rossmann-like_a/b/a_fold"/>
</dbReference>
<dbReference type="EC" id="2.7.7.18" evidence="3"/>
<keyword evidence="6" id="KW-0548">Nucleotidyltransferase</keyword>
<evidence type="ECO:0000256" key="8">
    <source>
        <dbReference type="ARBA" id="ARBA00022840"/>
    </source>
</evidence>
<dbReference type="Pfam" id="PF01467">
    <property type="entry name" value="CTP_transf_like"/>
    <property type="match status" value="1"/>
</dbReference>
<dbReference type="GO" id="GO:0004515">
    <property type="term" value="F:nicotinate-nucleotide adenylyltransferase activity"/>
    <property type="evidence" value="ECO:0007669"/>
    <property type="project" value="UniProtKB-EC"/>
</dbReference>
<keyword evidence="13" id="KW-1185">Reference proteome</keyword>
<proteinExistence type="predicted"/>
<evidence type="ECO:0000313" key="13">
    <source>
        <dbReference type="Proteomes" id="UP000675664"/>
    </source>
</evidence>
<evidence type="ECO:0000256" key="4">
    <source>
        <dbReference type="ARBA" id="ARBA00022642"/>
    </source>
</evidence>
<name>A0A8J7W155_9FIRM</name>
<protein>
    <recommendedName>
        <fullName evidence="3">nicotinate-nucleotide adenylyltransferase</fullName>
        <ecNumber evidence="3">2.7.7.18</ecNumber>
    </recommendedName>
</protein>
<dbReference type="SUPFAM" id="SSF109604">
    <property type="entry name" value="HD-domain/PDEase-like"/>
    <property type="match status" value="1"/>
</dbReference>
<dbReference type="SUPFAM" id="SSF48371">
    <property type="entry name" value="ARM repeat"/>
    <property type="match status" value="1"/>
</dbReference>
<reference evidence="12" key="2">
    <citation type="submission" date="2021-04" db="EMBL/GenBank/DDBJ databases">
        <authorList>
            <person name="Liu J."/>
        </authorList>
    </citation>
    <scope>NUCLEOTIDE SEQUENCE</scope>
    <source>
        <strain evidence="12">BAD-6</strain>
    </source>
</reference>
<comment type="caution">
    <text evidence="12">The sequence shown here is derived from an EMBL/GenBank/DDBJ whole genome shotgun (WGS) entry which is preliminary data.</text>
</comment>
<dbReference type="PANTHER" id="PTHR39321">
    <property type="entry name" value="NICOTINATE-NUCLEOTIDE ADENYLYLTRANSFERASE-RELATED"/>
    <property type="match status" value="1"/>
</dbReference>
<evidence type="ECO:0000256" key="9">
    <source>
        <dbReference type="ARBA" id="ARBA00023027"/>
    </source>
</evidence>
<evidence type="ECO:0000259" key="11">
    <source>
        <dbReference type="Pfam" id="PF01467"/>
    </source>
</evidence>
<organism evidence="12 13">
    <name type="scientific">Sinanaerobacter chloroacetimidivorans</name>
    <dbReference type="NCBI Taxonomy" id="2818044"/>
    <lineage>
        <taxon>Bacteria</taxon>
        <taxon>Bacillati</taxon>
        <taxon>Bacillota</taxon>
        <taxon>Clostridia</taxon>
        <taxon>Peptostreptococcales</taxon>
        <taxon>Anaerovoracaceae</taxon>
        <taxon>Sinanaerobacter</taxon>
    </lineage>
</organism>
<comment type="function">
    <text evidence="1">Catalyzes the reversible adenylation of nicotinate mononucleotide (NaMN) to nicotinic acid adenine dinucleotide (NaAD).</text>
</comment>